<dbReference type="Proteomes" id="UP000007599">
    <property type="component" value="Chromosome I"/>
</dbReference>
<dbReference type="SUPFAM" id="SSF52172">
    <property type="entry name" value="CheY-like"/>
    <property type="match status" value="1"/>
</dbReference>
<dbReference type="EMBL" id="HE774682">
    <property type="protein sequence ID" value="CCG53150.1"/>
    <property type="molecule type" value="Genomic_DNA"/>
</dbReference>
<reference evidence="2" key="2">
    <citation type="submission" date="2012-03" db="EMBL/GenBank/DDBJ databases">
        <title>Complete genome sequence of Flavobacterium indicum GPTSA100-9T, isolated from warm spring water.</title>
        <authorList>
            <person name="Barbier P."/>
            <person name="Houel A."/>
            <person name="Loux V."/>
            <person name="Poulain J."/>
            <person name="Bernardet J.-F."/>
            <person name="Touchon M."/>
            <person name="Duchaud E."/>
        </authorList>
    </citation>
    <scope>NUCLEOTIDE SEQUENCE [LARGE SCALE GENOMIC DNA]</scope>
    <source>
        <strain evidence="2">DSM 17447 / CIP 109464 / GPTSA100-9</strain>
    </source>
</reference>
<protein>
    <submittedName>
        <fullName evidence="1">Two-component system response regulatory protein</fullName>
    </submittedName>
</protein>
<proteinExistence type="predicted"/>
<evidence type="ECO:0000313" key="2">
    <source>
        <dbReference type="Proteomes" id="UP000007599"/>
    </source>
</evidence>
<accession>H8XP76</accession>
<dbReference type="InterPro" id="IPR011006">
    <property type="entry name" value="CheY-like_superfamily"/>
</dbReference>
<dbReference type="PATRIC" id="fig|1094466.5.peg.1163"/>
<dbReference type="AlphaFoldDB" id="H8XP76"/>
<dbReference type="STRING" id="1094466.KQS_05930"/>
<dbReference type="KEGG" id="fin:KQS_05930"/>
<name>H8XP76_FLAIG</name>
<organism evidence="1 2">
    <name type="scientific">Flavobacterium indicum (strain DSM 17447 / CIP 109464 / GPTSA100-9)</name>
    <dbReference type="NCBI Taxonomy" id="1094466"/>
    <lineage>
        <taxon>Bacteria</taxon>
        <taxon>Pseudomonadati</taxon>
        <taxon>Bacteroidota</taxon>
        <taxon>Flavobacteriia</taxon>
        <taxon>Flavobacteriales</taxon>
        <taxon>Flavobacteriaceae</taxon>
        <taxon>Flavobacterium</taxon>
    </lineage>
</organism>
<dbReference type="Pfam" id="PF18742">
    <property type="entry name" value="DpnII-MboI"/>
    <property type="match status" value="1"/>
</dbReference>
<keyword evidence="2" id="KW-1185">Reference proteome</keyword>
<reference evidence="1 2" key="1">
    <citation type="journal article" date="2012" name="J. Bacteriol.">
        <title>Complete Genome Sequence of Flavobacterium indicum GPSTA100-9T, Isolated from Warm Spring Water.</title>
        <authorList>
            <person name="Barbier P."/>
            <person name="Houel A."/>
            <person name="Loux V."/>
            <person name="Poulain J."/>
            <person name="Bernardet J.F."/>
            <person name="Touchon M."/>
            <person name="Duchaud E."/>
        </authorList>
    </citation>
    <scope>NUCLEOTIDE SEQUENCE [LARGE SCALE GENOMIC DNA]</scope>
    <source>
        <strain evidence="2">DSM 17447 / CIP 109464 / GPTSA100-9</strain>
    </source>
</reference>
<dbReference type="Gene3D" id="3.40.50.2300">
    <property type="match status" value="1"/>
</dbReference>
<evidence type="ECO:0000313" key="1">
    <source>
        <dbReference type="EMBL" id="CCG53150.1"/>
    </source>
</evidence>
<sequence>MIRILIVDDLQTKREKIFNTILDNHDILEKDIVQAKCVKEAKKILYQEYFDLMILDLVLPIEETGESNAKNATGFLNDIEMNPSIHPPIHIVGISGYKDQVEEHHQDFSKKLWNLIDYEENSSNWEDQLKSIIFHLVKIRQQFISASFSNQSDIVIDYLENNSLPNTLIGFSWKEIANNIATIVEKSLDVPSKFSNGTKAKNINVGSIKISSEYDFQNLTHLVLRPWLPSLEAENIAVVFDGNTKNADFSIKGNSLIVEAKYIDSTGKKNDTLKTLEGLKSFYSNNANVKALLFLILVEDGVEIDKHKIEAEFSQQSKEPIVCIRVMNNKLK</sequence>
<dbReference type="HOGENOM" id="CLU_836135_0_0_10"/>
<gene>
    <name evidence="1" type="ordered locus">KQS_05930</name>
</gene>
<dbReference type="eggNOG" id="COG0784">
    <property type="taxonomic scope" value="Bacteria"/>
</dbReference>
<dbReference type="OrthoDB" id="2988699at2"/>
<dbReference type="RefSeq" id="WP_014388276.1">
    <property type="nucleotide sequence ID" value="NC_017025.1"/>
</dbReference>